<keyword evidence="2" id="KW-1015">Disulfide bond</keyword>
<keyword evidence="3" id="KW-0472">Membrane</keyword>
<dbReference type="Proteomes" id="UP001158576">
    <property type="component" value="Chromosome XSR"/>
</dbReference>
<proteinExistence type="predicted"/>
<evidence type="ECO:0000256" key="1">
    <source>
        <dbReference type="ARBA" id="ARBA00022729"/>
    </source>
</evidence>
<keyword evidence="1" id="KW-0732">Signal</keyword>
<evidence type="ECO:0000313" key="5">
    <source>
        <dbReference type="EMBL" id="CAG5098106.1"/>
    </source>
</evidence>
<dbReference type="PROSITE" id="PS51034">
    <property type="entry name" value="ZP_2"/>
    <property type="match status" value="1"/>
</dbReference>
<sequence length="895" mass="101390">MPGELFLQNETYICDDRIMLQSLKDDPASNECCTWSDHQIECGQCTGAMKYLGLTKGKCSWDRTFGDIYEFPSNDGKKYDTSFCNIKTDFDEASQICSLLGGRLFNEEKRLICELCQENDIDCSSNAIAYALNMALAKFTKNIPLKPSNKDMAIAFDYGANLFKTVQLEDITSETDGFICERPEWSCQYAGCSHICNDDGFCECPTGYYLEDRTTCRQEGAVERVECFNSHMVAWFKSESVSFETVVALNDPNCGDKIRQVGNMLRVDVPLDGCGTTLEYDEESNYLIFTNTLKAVVDDSKSVSIMSQIDKTFSCSYETVSTIDENSLNFSSASKSLDGTKAGSFDFKITTYSTSSFQEMDAAALNRVGETLYFAVEPISALSNLVYTVNQCEVFSEAGLSYELFNISEQRADDYVKLRRFPFYFSDSHGPTCAVSLQDRWSYTVFQFYDLSNPLSSDLQQQFLKCSVIVCKKEEDMDELALDFERDFFTLIIRLSPQKKMDNISISVNQSHFFDSPSQSELMGAPLNYDLSNDYYEDYSLEQMFCTFYPMELDDSRNFSKICFPNTNSSIMDNTCLEDETRRNKELFRNKLIQNIVRILLGVIGTFLIRSSFTKSAHKIYVLQIAERYFGISSAMALRPRTTSKIKSASLSLGAWTLSFIVVLPLLFVYQHANHTNENKISERYSTIQTLSLCYEIYYTMEAENFTYYPTMNQECLVPLLEYINNANSSEEICARGKSLFNNVSLEKLSPETLLNQEFKLQVLESVRAMSSCKCSQSNIILDCASESGANGDSLGRSIQLVTCIFFVVGPLVLISVFYLKLSCMVAGHTTRMMQSIRNERSASLLSGKSISEFVRNLPKKSKKKTSFETSMNRFSKAKSSVYRSTVWYVVALLL</sequence>
<evidence type="ECO:0000256" key="3">
    <source>
        <dbReference type="SAM" id="Phobius"/>
    </source>
</evidence>
<dbReference type="EMBL" id="OU015569">
    <property type="protein sequence ID" value="CAG5098106.1"/>
    <property type="molecule type" value="Genomic_DNA"/>
</dbReference>
<keyword evidence="3" id="KW-0812">Transmembrane</keyword>
<organism evidence="5 6">
    <name type="scientific">Oikopleura dioica</name>
    <name type="common">Tunicate</name>
    <dbReference type="NCBI Taxonomy" id="34765"/>
    <lineage>
        <taxon>Eukaryota</taxon>
        <taxon>Metazoa</taxon>
        <taxon>Chordata</taxon>
        <taxon>Tunicata</taxon>
        <taxon>Appendicularia</taxon>
        <taxon>Copelata</taxon>
        <taxon>Oikopleuridae</taxon>
        <taxon>Oikopleura</taxon>
    </lineage>
</organism>
<feature type="transmembrane region" description="Helical" evidence="3">
    <location>
        <begin position="799"/>
        <end position="820"/>
    </location>
</feature>
<evidence type="ECO:0000256" key="2">
    <source>
        <dbReference type="ARBA" id="ARBA00023157"/>
    </source>
</evidence>
<dbReference type="InterPro" id="IPR055356">
    <property type="entry name" value="ZP-N"/>
</dbReference>
<name>A0ABN7SEI9_OIKDI</name>
<dbReference type="Gene3D" id="2.60.40.3210">
    <property type="entry name" value="Zona pellucida, ZP-N domain"/>
    <property type="match status" value="1"/>
</dbReference>
<feature type="domain" description="ZP" evidence="4">
    <location>
        <begin position="226"/>
        <end position="487"/>
    </location>
</feature>
<reference evidence="5 6" key="1">
    <citation type="submission" date="2021-04" db="EMBL/GenBank/DDBJ databases">
        <authorList>
            <person name="Bliznina A."/>
        </authorList>
    </citation>
    <scope>NUCLEOTIDE SEQUENCE [LARGE SCALE GENOMIC DNA]</scope>
</reference>
<dbReference type="InterPro" id="IPR001507">
    <property type="entry name" value="ZP_dom"/>
</dbReference>
<dbReference type="SMART" id="SM00241">
    <property type="entry name" value="ZP"/>
    <property type="match status" value="1"/>
</dbReference>
<dbReference type="Pfam" id="PF23344">
    <property type="entry name" value="ZP-N"/>
    <property type="match status" value="1"/>
</dbReference>
<feature type="transmembrane region" description="Helical" evidence="3">
    <location>
        <begin position="649"/>
        <end position="670"/>
    </location>
</feature>
<evidence type="ECO:0000313" key="6">
    <source>
        <dbReference type="Proteomes" id="UP001158576"/>
    </source>
</evidence>
<evidence type="ECO:0000259" key="4">
    <source>
        <dbReference type="PROSITE" id="PS51034"/>
    </source>
</evidence>
<keyword evidence="6" id="KW-1185">Reference proteome</keyword>
<feature type="transmembrane region" description="Helical" evidence="3">
    <location>
        <begin position="592"/>
        <end position="609"/>
    </location>
</feature>
<keyword evidence="3" id="KW-1133">Transmembrane helix</keyword>
<dbReference type="PANTHER" id="PTHR14002:SF43">
    <property type="entry name" value="DELTA-LIKE PROTEIN"/>
    <property type="match status" value="1"/>
</dbReference>
<accession>A0ABN7SEI9</accession>
<protein>
    <submittedName>
        <fullName evidence="5">Oidioi.mRNA.OKI2018_I69.XSR.g15375.t1.cds</fullName>
    </submittedName>
</protein>
<dbReference type="PANTHER" id="PTHR14002">
    <property type="entry name" value="ENDOGLIN/TGF-BETA RECEPTOR TYPE III"/>
    <property type="match status" value="1"/>
</dbReference>
<gene>
    <name evidence="5" type="ORF">OKIOD_LOCUS6933</name>
</gene>